<name>A0A2S6MZ26_RHOGL</name>
<dbReference type="Proteomes" id="UP000239724">
    <property type="component" value="Unassembled WGS sequence"/>
</dbReference>
<dbReference type="RefSeq" id="WP_104521877.1">
    <property type="nucleotide sequence ID" value="NZ_NHRY01000255.1"/>
</dbReference>
<evidence type="ECO:0000313" key="4">
    <source>
        <dbReference type="Proteomes" id="UP000239724"/>
    </source>
</evidence>
<feature type="transmembrane region" description="Helical" evidence="2">
    <location>
        <begin position="6"/>
        <end position="26"/>
    </location>
</feature>
<keyword evidence="2" id="KW-1133">Transmembrane helix</keyword>
<sequence length="145" mass="15793">MTNILFDVVAIVLIGAVAVHSVVLHIRLSRFRRALAEVGDVLPSLNASVGRMTAVSNGFAERLQADLQAVESRLADARKIGVELAASRNAAEDIAGHLERLLRQHRRTETPRRPAPMPRELVEPKGFAARVGLETDPEASFGGRR</sequence>
<protein>
    <submittedName>
        <fullName evidence="3">Uncharacterized protein</fullName>
    </submittedName>
</protein>
<keyword evidence="2" id="KW-0812">Transmembrane</keyword>
<evidence type="ECO:0000313" key="3">
    <source>
        <dbReference type="EMBL" id="PPQ27608.1"/>
    </source>
</evidence>
<keyword evidence="4" id="KW-1185">Reference proteome</keyword>
<organism evidence="3 4">
    <name type="scientific">Rhodopila globiformis</name>
    <name type="common">Rhodopseudomonas globiformis</name>
    <dbReference type="NCBI Taxonomy" id="1071"/>
    <lineage>
        <taxon>Bacteria</taxon>
        <taxon>Pseudomonadati</taxon>
        <taxon>Pseudomonadota</taxon>
        <taxon>Alphaproteobacteria</taxon>
        <taxon>Acetobacterales</taxon>
        <taxon>Acetobacteraceae</taxon>
        <taxon>Rhodopila</taxon>
    </lineage>
</organism>
<feature type="region of interest" description="Disordered" evidence="1">
    <location>
        <begin position="106"/>
        <end position="145"/>
    </location>
</feature>
<evidence type="ECO:0000256" key="1">
    <source>
        <dbReference type="SAM" id="MobiDB-lite"/>
    </source>
</evidence>
<accession>A0A2S6MZ26</accession>
<reference evidence="3 4" key="1">
    <citation type="journal article" date="2018" name="Arch. Microbiol.">
        <title>New insights into the metabolic potential of the phototrophic purple bacterium Rhodopila globiformis DSM 161(T) from its draft genome sequence and evidence for a vanadium-dependent nitrogenase.</title>
        <authorList>
            <person name="Imhoff J.F."/>
            <person name="Rahn T."/>
            <person name="Kunzel S."/>
            <person name="Neulinger S.C."/>
        </authorList>
    </citation>
    <scope>NUCLEOTIDE SEQUENCE [LARGE SCALE GENOMIC DNA]</scope>
    <source>
        <strain evidence="3 4">DSM 161</strain>
    </source>
</reference>
<dbReference type="AlphaFoldDB" id="A0A2S6MZ26"/>
<keyword evidence="2" id="KW-0472">Membrane</keyword>
<gene>
    <name evidence="3" type="ORF">CCS01_26705</name>
</gene>
<evidence type="ECO:0000256" key="2">
    <source>
        <dbReference type="SAM" id="Phobius"/>
    </source>
</evidence>
<comment type="caution">
    <text evidence="3">The sequence shown here is derived from an EMBL/GenBank/DDBJ whole genome shotgun (WGS) entry which is preliminary data.</text>
</comment>
<dbReference type="EMBL" id="NHRY01000255">
    <property type="protein sequence ID" value="PPQ27608.1"/>
    <property type="molecule type" value="Genomic_DNA"/>
</dbReference>
<proteinExistence type="predicted"/>